<proteinExistence type="predicted"/>
<dbReference type="InterPro" id="IPR026341">
    <property type="entry name" value="T9SS_type_B"/>
</dbReference>
<accession>A0A9Q6ZA65</accession>
<dbReference type="OrthoDB" id="1489185at2"/>
<reference evidence="1 2" key="1">
    <citation type="submission" date="2021-01" db="EMBL/GenBank/DDBJ databases">
        <title>FDA dAtabase for Regulatory Grade micrObial Sequences (FDA-ARGOS): Supporting development and validation of Infectious Disease Dx tests.</title>
        <authorList>
            <person name="Sproer C."/>
            <person name="Gronow S."/>
            <person name="Severitt S."/>
            <person name="Schroder I."/>
            <person name="Tallon L."/>
            <person name="Sadzewicz L."/>
            <person name="Zhao X."/>
            <person name="Boylan J."/>
            <person name="Ott S."/>
            <person name="Bowen H."/>
            <person name="Vavikolanu K."/>
            <person name="Mehta A."/>
            <person name="Aluvathingal J."/>
            <person name="Nadendla S."/>
            <person name="Lowell S."/>
            <person name="Myers T."/>
            <person name="Yan Y."/>
            <person name="Sichtig H."/>
        </authorList>
    </citation>
    <scope>NUCLEOTIDE SEQUENCE [LARGE SCALE GENOMIC DNA]</scope>
    <source>
        <strain evidence="1 2">FDAARGOS_1131</strain>
    </source>
</reference>
<sequence>MVLEYTSFNRIRDKYKSMLNRWLHLVCILSSSCVLGQVVNQGSLYILPHTELSTYFSFENLHTAQTFNNGVFVLHQDFINHGLYDYLNEGKEFGKTVFTSTQMQQIKGAVIPKFYDVVFDNTHQGIAFEVSSGLIAQGTVYFNQGIVQLTSLDQSFVFEDGAEAQKMSNQSYVEGYVDKIGNTPFVFPIGDKGFYRNSTISGPKNKKDVIASRYVLADDDFFTAHPQKAEAIEILNTQEYWELQGNKGTQSDIILSLEWNEDTTPLEILQTAEANLSILRWDVKEQAWVDEGGVVDMANKRVTTPTTIRDFGFFTLGTVKKDWMLGGDVVIYNLVTPNGDGKNDYFIIENIHRYPNNKVEIFNRWGTRVYEAKGYDPQGDGSTQVFRGYSEGKATLDRGSKLPSGTYYYIVTYEQVDEKGSRLIKKAANLHLENN</sequence>
<dbReference type="Proteomes" id="UP000596202">
    <property type="component" value="Chromosome"/>
</dbReference>
<protein>
    <submittedName>
        <fullName evidence="1">T9SS C-terminal target domain-containing protein</fullName>
    </submittedName>
</protein>
<dbReference type="EMBL" id="CP068108">
    <property type="protein sequence ID" value="QQT98535.1"/>
    <property type="molecule type" value="Genomic_DNA"/>
</dbReference>
<name>A0A9Q6ZA65_MYROD</name>
<evidence type="ECO:0000313" key="2">
    <source>
        <dbReference type="Proteomes" id="UP000596202"/>
    </source>
</evidence>
<dbReference type="NCBIfam" id="TIGR04131">
    <property type="entry name" value="Bac_Flav_CTERM"/>
    <property type="match status" value="1"/>
</dbReference>
<organism evidence="1 2">
    <name type="scientific">Myroides odoratus</name>
    <name type="common">Flavobacterium odoratum</name>
    <dbReference type="NCBI Taxonomy" id="256"/>
    <lineage>
        <taxon>Bacteria</taxon>
        <taxon>Pseudomonadati</taxon>
        <taxon>Bacteroidota</taxon>
        <taxon>Flavobacteriia</taxon>
        <taxon>Flavobacteriales</taxon>
        <taxon>Flavobacteriaceae</taxon>
        <taxon>Myroides</taxon>
    </lineage>
</organism>
<evidence type="ECO:0000313" key="1">
    <source>
        <dbReference type="EMBL" id="QQT98535.1"/>
    </source>
</evidence>
<gene>
    <name evidence="1" type="ORF">I6I88_09855</name>
</gene>
<dbReference type="AlphaFoldDB" id="A0A9Q6ZA65"/>
<dbReference type="Pfam" id="PF13585">
    <property type="entry name" value="CHU_C"/>
    <property type="match status" value="1"/>
</dbReference>